<dbReference type="InterPro" id="IPR016187">
    <property type="entry name" value="CTDL_fold"/>
</dbReference>
<keyword evidence="4" id="KW-1185">Reference proteome</keyword>
<evidence type="ECO:0000256" key="1">
    <source>
        <dbReference type="SAM" id="SignalP"/>
    </source>
</evidence>
<dbReference type="RefSeq" id="WP_075079513.1">
    <property type="nucleotide sequence ID" value="NZ_BDCO01000002.1"/>
</dbReference>
<keyword evidence="1" id="KW-0732">Signal</keyword>
<gene>
    <name evidence="3" type="ORF">TSACC_22245</name>
</gene>
<dbReference type="GO" id="GO:0051118">
    <property type="term" value="F:glucan endo-1,3-alpha-glucosidase activity"/>
    <property type="evidence" value="ECO:0007669"/>
    <property type="project" value="InterPro"/>
</dbReference>
<proteinExistence type="predicted"/>
<organism evidence="3 4">
    <name type="scientific">Terrimicrobium sacchariphilum</name>
    <dbReference type="NCBI Taxonomy" id="690879"/>
    <lineage>
        <taxon>Bacteria</taxon>
        <taxon>Pseudomonadati</taxon>
        <taxon>Verrucomicrobiota</taxon>
        <taxon>Terrimicrobiia</taxon>
        <taxon>Terrimicrobiales</taxon>
        <taxon>Terrimicrobiaceae</taxon>
        <taxon>Terrimicrobium</taxon>
    </lineage>
</organism>
<name>A0A146GB96_TERSA</name>
<dbReference type="Pfam" id="PF03781">
    <property type="entry name" value="FGE-sulfatase"/>
    <property type="match status" value="1"/>
</dbReference>
<dbReference type="AlphaFoldDB" id="A0A146GB96"/>
<protein>
    <submittedName>
        <fullName evidence="3">Formylglycine-generating enzyme</fullName>
    </submittedName>
</protein>
<dbReference type="OrthoDB" id="9768004at2"/>
<dbReference type="Proteomes" id="UP000076023">
    <property type="component" value="Unassembled WGS sequence"/>
</dbReference>
<dbReference type="PANTHER" id="PTHR23150">
    <property type="entry name" value="SULFATASE MODIFYING FACTOR 1, 2"/>
    <property type="match status" value="1"/>
</dbReference>
<dbReference type="InParanoid" id="A0A146GB96"/>
<dbReference type="PANTHER" id="PTHR23150:SF19">
    <property type="entry name" value="FORMYLGLYCINE-GENERATING ENZYME"/>
    <property type="match status" value="1"/>
</dbReference>
<dbReference type="InterPro" id="IPR042095">
    <property type="entry name" value="SUMF_sf"/>
</dbReference>
<dbReference type="InterPro" id="IPR005532">
    <property type="entry name" value="SUMF_dom"/>
</dbReference>
<evidence type="ECO:0000313" key="3">
    <source>
        <dbReference type="EMBL" id="GAT33826.1"/>
    </source>
</evidence>
<evidence type="ECO:0000259" key="2">
    <source>
        <dbReference type="Pfam" id="PF03781"/>
    </source>
</evidence>
<accession>A0A146GB96</accession>
<dbReference type="InterPro" id="IPR051043">
    <property type="entry name" value="Sulfatase_Mod_Factor_Kinase"/>
</dbReference>
<comment type="caution">
    <text evidence="3">The sequence shown here is derived from an EMBL/GenBank/DDBJ whole genome shotgun (WGS) entry which is preliminary data.</text>
</comment>
<sequence length="858" mass="95790">MTRTLATAALYLGATLALVAGETPRVFAHYMTCFSATPEFYQREIQLARRYGIDGFALNCGEWKKPLPDGSIQDSIYVRNADFLYQAAKETSPDFKLFFSPDFAGKAISEHTDLNLSDMVNRYADHPNQFYHGGKQFLSGYSGRLDQYAGAKEKLRASGRDIVLVPAASLGAPYPVTWSYESALKLLPEGGPLDGLFRFTCDGSVSDLVEVNSLGRRVTLFRDKLYIAGACPAYNSPNLRDFAGMRGYIAMWEGLIRDSADYVEIVTWNDYNEDSILTPYRWRAGGKTQPTDKRYFNRDESFLDVTAYYAEWFKKGVRPAITQDKIYFAYRNRSRELTKIWDEKEKKWDDIRFTRYPYDQIHDDVRDMVYVTAFLTAPGTLEIAQGDQVDRFPLAAGVVHAEAPLRPGFTPQFRLLRNKDMLIDVAGRKEIVSEATATQQNSVQAYHLANRTWMSGAVAGKPTHSFALDDKTLKPGSEPLVIATKSLGDAPYNFRLTYRNSGSTEARLTLYANGAPGAEGEFPQYFPLTLPPTGGEYRTISFFWSTWDANTRFTISSDHSDDAKLAGADYNDFGEATLHSLELIPIEIAKSSPAPEARHPELVAIPGGEFMMGGPGGSLDESPARRIKVSPFALGKFEVTNAEFERFLPAHHSLRDGFSWRDREPVIYVSWTQAAGYCNFLSRENGLVPFYDEKTWQPVPGANGFRLPTEAEWEYAASGRGENRTYPWGNEPPTHNLGNFQLDASMSMSPKRTASVGGGVEVVGDFPEGASRDGVMDLAGNVSEWCNDTFRDYTPGDATDPLSTQTSPYRAIRGGSWGYYNHSQRVRDREYNSPGFGGYIYIGFRVAINADGLAQLSK</sequence>
<evidence type="ECO:0000313" key="4">
    <source>
        <dbReference type="Proteomes" id="UP000076023"/>
    </source>
</evidence>
<reference evidence="4" key="1">
    <citation type="journal article" date="2017" name="Genome Announc.">
        <title>Draft Genome Sequence of Terrimicrobium sacchariphilum NM-5T, a Facultative Anaerobic Soil Bacterium of the Class Spartobacteria.</title>
        <authorList>
            <person name="Qiu Y.L."/>
            <person name="Tourlousse D.M."/>
            <person name="Matsuura N."/>
            <person name="Ohashi A."/>
            <person name="Sekiguchi Y."/>
        </authorList>
    </citation>
    <scope>NUCLEOTIDE SEQUENCE [LARGE SCALE GENOMIC DNA]</scope>
    <source>
        <strain evidence="4">NM-5</strain>
    </source>
</reference>
<dbReference type="SUPFAM" id="SSF56436">
    <property type="entry name" value="C-type lectin-like"/>
    <property type="match status" value="1"/>
</dbReference>
<dbReference type="InterPro" id="IPR005197">
    <property type="entry name" value="Glyco_hydro_71"/>
</dbReference>
<dbReference type="GO" id="GO:0120147">
    <property type="term" value="F:formylglycine-generating oxidase activity"/>
    <property type="evidence" value="ECO:0007669"/>
    <property type="project" value="TreeGrafter"/>
</dbReference>
<dbReference type="STRING" id="690879.TSACC_22245"/>
<feature type="signal peptide" evidence="1">
    <location>
        <begin position="1"/>
        <end position="19"/>
    </location>
</feature>
<dbReference type="Gene3D" id="3.90.1580.10">
    <property type="entry name" value="paralog of FGE (formylglycine-generating enzyme)"/>
    <property type="match status" value="1"/>
</dbReference>
<feature type="domain" description="Sulfatase-modifying factor enzyme-like" evidence="2">
    <location>
        <begin position="599"/>
        <end position="847"/>
    </location>
</feature>
<feature type="chain" id="PRO_5007524696" evidence="1">
    <location>
        <begin position="20"/>
        <end position="858"/>
    </location>
</feature>
<dbReference type="Gene3D" id="3.20.20.80">
    <property type="entry name" value="Glycosidases"/>
    <property type="match status" value="1"/>
</dbReference>
<dbReference type="Pfam" id="PF03659">
    <property type="entry name" value="Glyco_hydro_71"/>
    <property type="match status" value="1"/>
</dbReference>
<dbReference type="EMBL" id="BDCO01000002">
    <property type="protein sequence ID" value="GAT33826.1"/>
    <property type="molecule type" value="Genomic_DNA"/>
</dbReference>